<evidence type="ECO:0000313" key="3">
    <source>
        <dbReference type="Proteomes" id="UP001219568"/>
    </source>
</evidence>
<reference evidence="2" key="2">
    <citation type="submission" date="2023-01" db="EMBL/GenBank/DDBJ databases">
        <authorList>
            <person name="Petersen C."/>
        </authorList>
    </citation>
    <scope>NUCLEOTIDE SEQUENCE</scope>
    <source>
        <strain evidence="2">IBT 15450</strain>
    </source>
</reference>
<dbReference type="AlphaFoldDB" id="A0AAD6I7P6"/>
<organism evidence="2 3">
    <name type="scientific">Penicillium canescens</name>
    <dbReference type="NCBI Taxonomy" id="5083"/>
    <lineage>
        <taxon>Eukaryota</taxon>
        <taxon>Fungi</taxon>
        <taxon>Dikarya</taxon>
        <taxon>Ascomycota</taxon>
        <taxon>Pezizomycotina</taxon>
        <taxon>Eurotiomycetes</taxon>
        <taxon>Eurotiomycetidae</taxon>
        <taxon>Eurotiales</taxon>
        <taxon>Aspergillaceae</taxon>
        <taxon>Penicillium</taxon>
    </lineage>
</organism>
<dbReference type="Proteomes" id="UP001219568">
    <property type="component" value="Unassembled WGS sequence"/>
</dbReference>
<keyword evidence="1" id="KW-0547">Nucleotide-binding</keyword>
<sequence>MAENYRIEYNWIKGVETLEGYQPGDKLGFGSYSTVWLARDTHLSRYVAVKVNIADSNPREMVFIQE</sequence>
<accession>A0AAD6I7P6</accession>
<keyword evidence="1" id="KW-0067">ATP-binding</keyword>
<name>A0AAD6I7P6_PENCN</name>
<proteinExistence type="predicted"/>
<gene>
    <name evidence="2" type="ORF">N7460_009459</name>
</gene>
<evidence type="ECO:0000256" key="1">
    <source>
        <dbReference type="PROSITE-ProRule" id="PRU10141"/>
    </source>
</evidence>
<reference evidence="2" key="1">
    <citation type="journal article" date="2023" name="IMA Fungus">
        <title>Comparative genomic study of the Penicillium genus elucidates a diverse pangenome and 15 lateral gene transfer events.</title>
        <authorList>
            <person name="Petersen C."/>
            <person name="Sorensen T."/>
            <person name="Nielsen M.R."/>
            <person name="Sondergaard T.E."/>
            <person name="Sorensen J.L."/>
            <person name="Fitzpatrick D.A."/>
            <person name="Frisvad J.C."/>
            <person name="Nielsen K.L."/>
        </authorList>
    </citation>
    <scope>NUCLEOTIDE SEQUENCE</scope>
    <source>
        <strain evidence="2">IBT 15450</strain>
    </source>
</reference>
<dbReference type="EMBL" id="JAQJZL010000010">
    <property type="protein sequence ID" value="KAJ6035284.1"/>
    <property type="molecule type" value="Genomic_DNA"/>
</dbReference>
<dbReference type="InterPro" id="IPR017441">
    <property type="entry name" value="Protein_kinase_ATP_BS"/>
</dbReference>
<dbReference type="GO" id="GO:0005524">
    <property type="term" value="F:ATP binding"/>
    <property type="evidence" value="ECO:0007669"/>
    <property type="project" value="UniProtKB-UniRule"/>
</dbReference>
<protein>
    <recommendedName>
        <fullName evidence="4">Protein kinase domain-containing protein</fullName>
    </recommendedName>
</protein>
<keyword evidence="3" id="KW-1185">Reference proteome</keyword>
<dbReference type="SUPFAM" id="SSF56112">
    <property type="entry name" value="Protein kinase-like (PK-like)"/>
    <property type="match status" value="1"/>
</dbReference>
<evidence type="ECO:0008006" key="4">
    <source>
        <dbReference type="Google" id="ProtNLM"/>
    </source>
</evidence>
<evidence type="ECO:0000313" key="2">
    <source>
        <dbReference type="EMBL" id="KAJ6035284.1"/>
    </source>
</evidence>
<dbReference type="PROSITE" id="PS00107">
    <property type="entry name" value="PROTEIN_KINASE_ATP"/>
    <property type="match status" value="1"/>
</dbReference>
<dbReference type="InterPro" id="IPR011009">
    <property type="entry name" value="Kinase-like_dom_sf"/>
</dbReference>
<feature type="binding site" evidence="1">
    <location>
        <position position="50"/>
    </location>
    <ligand>
        <name>ATP</name>
        <dbReference type="ChEBI" id="CHEBI:30616"/>
    </ligand>
</feature>
<comment type="caution">
    <text evidence="2">The sequence shown here is derived from an EMBL/GenBank/DDBJ whole genome shotgun (WGS) entry which is preliminary data.</text>
</comment>
<dbReference type="Gene3D" id="3.30.200.20">
    <property type="entry name" value="Phosphorylase Kinase, domain 1"/>
    <property type="match status" value="1"/>
</dbReference>